<protein>
    <submittedName>
        <fullName evidence="4">Putative alpha-L-arabinofuranosidase</fullName>
    </submittedName>
</protein>
<feature type="signal peptide" evidence="2">
    <location>
        <begin position="1"/>
        <end position="17"/>
    </location>
</feature>
<organism evidence="4 5">
    <name type="scientific">Trichosporon asahii var. asahii (strain ATCC 90039 / CBS 2479 / JCM 2466 / KCTC 7840 / NBRC 103889/ NCYC 2677 / UAMH 7654)</name>
    <name type="common">Yeast</name>
    <dbReference type="NCBI Taxonomy" id="1186058"/>
    <lineage>
        <taxon>Eukaryota</taxon>
        <taxon>Fungi</taxon>
        <taxon>Dikarya</taxon>
        <taxon>Basidiomycota</taxon>
        <taxon>Agaricomycotina</taxon>
        <taxon>Tremellomycetes</taxon>
        <taxon>Trichosporonales</taxon>
        <taxon>Trichosporonaceae</taxon>
        <taxon>Trichosporon</taxon>
    </lineage>
</organism>
<feature type="chain" id="PRO_5003787210" evidence="2">
    <location>
        <begin position="18"/>
        <end position="177"/>
    </location>
</feature>
<dbReference type="HOGENOM" id="CLU_1732781_0_0_1"/>
<proteinExistence type="predicted"/>
<dbReference type="InterPro" id="IPR035992">
    <property type="entry name" value="Ricin_B-like_lectins"/>
</dbReference>
<dbReference type="PROSITE" id="PS50231">
    <property type="entry name" value="RICIN_B_LECTIN"/>
    <property type="match status" value="1"/>
</dbReference>
<dbReference type="Proteomes" id="UP000002748">
    <property type="component" value="Unassembled WGS sequence"/>
</dbReference>
<dbReference type="AlphaFoldDB" id="J6ESK0"/>
<dbReference type="VEuPathDB" id="FungiDB:A1Q1_03611"/>
<dbReference type="Pfam" id="PF00652">
    <property type="entry name" value="Ricin_B_lectin"/>
    <property type="match status" value="1"/>
</dbReference>
<comment type="caution">
    <text evidence="4">The sequence shown here is derived from an EMBL/GenBank/DDBJ whole genome shotgun (WGS) entry which is preliminary data.</text>
</comment>
<keyword evidence="2" id="KW-0732">Signal</keyword>
<gene>
    <name evidence="4" type="ORF">A1Q1_03611</name>
</gene>
<dbReference type="Gene3D" id="2.80.10.50">
    <property type="match status" value="1"/>
</dbReference>
<evidence type="ECO:0000313" key="5">
    <source>
        <dbReference type="Proteomes" id="UP000002748"/>
    </source>
</evidence>
<accession>J6ESK0</accession>
<feature type="compositionally biased region" description="Pro residues" evidence="1">
    <location>
        <begin position="167"/>
        <end position="177"/>
    </location>
</feature>
<dbReference type="RefSeq" id="XP_014178884.1">
    <property type="nucleotide sequence ID" value="XM_014323409.1"/>
</dbReference>
<dbReference type="EMBL" id="ALBS01000239">
    <property type="protein sequence ID" value="EJT47499.1"/>
    <property type="molecule type" value="Genomic_DNA"/>
</dbReference>
<feature type="region of interest" description="Disordered" evidence="1">
    <location>
        <begin position="157"/>
        <end position="177"/>
    </location>
</feature>
<dbReference type="GeneID" id="25987124"/>
<feature type="domain" description="Ricin B lectin" evidence="3">
    <location>
        <begin position="67"/>
        <end position="156"/>
    </location>
</feature>
<evidence type="ECO:0000256" key="2">
    <source>
        <dbReference type="SAM" id="SignalP"/>
    </source>
</evidence>
<evidence type="ECO:0000256" key="1">
    <source>
        <dbReference type="SAM" id="MobiDB-lite"/>
    </source>
</evidence>
<dbReference type="OrthoDB" id="6770063at2759"/>
<dbReference type="KEGG" id="tasa:A1Q1_03611"/>
<dbReference type="InterPro" id="IPR000772">
    <property type="entry name" value="Ricin_B_lectin"/>
</dbReference>
<evidence type="ECO:0000259" key="3">
    <source>
        <dbReference type="Pfam" id="PF00652"/>
    </source>
</evidence>
<sequence>MLAFLTSALLLLSGVHADKASIKWSNVQKGSYGLLVMPKPNGYFDFPSSLSNGMRPHIVSIYWLPVWDFNTAGEITKLKSDPKFGDFCLDVEPDAKNGTPLQIWECSASRPSQDWIWKDGHLKHVCSGLCVDVKDGQTGQTAQLWECFDGNKNQQFEIPADPWLPQGDPPRPSPTPI</sequence>
<dbReference type="SUPFAM" id="SSF50370">
    <property type="entry name" value="Ricin B-like lectins"/>
    <property type="match status" value="1"/>
</dbReference>
<evidence type="ECO:0000313" key="4">
    <source>
        <dbReference type="EMBL" id="EJT47499.1"/>
    </source>
</evidence>
<reference evidence="4 5" key="1">
    <citation type="journal article" date="2012" name="Eukaryot. Cell">
        <title>Draft genome sequence of CBS 2479, the standard type strain of Trichosporon asahii.</title>
        <authorList>
            <person name="Yang R.Y."/>
            <person name="Li H.T."/>
            <person name="Zhu H."/>
            <person name="Zhou G.P."/>
            <person name="Wang M."/>
            <person name="Wang L."/>
        </authorList>
    </citation>
    <scope>NUCLEOTIDE SEQUENCE [LARGE SCALE GENOMIC DNA]</scope>
    <source>
        <strain evidence="5">ATCC 90039 / CBS 2479 / JCM 2466 / KCTC 7840 / NCYC 2677 / UAMH 7654</strain>
    </source>
</reference>
<name>J6ESK0_TRIAS</name>